<organism evidence="3 4">
    <name type="scientific">Caenispirillum bisanense</name>
    <dbReference type="NCBI Taxonomy" id="414052"/>
    <lineage>
        <taxon>Bacteria</taxon>
        <taxon>Pseudomonadati</taxon>
        <taxon>Pseudomonadota</taxon>
        <taxon>Alphaproteobacteria</taxon>
        <taxon>Rhodospirillales</taxon>
        <taxon>Novispirillaceae</taxon>
        <taxon>Caenispirillum</taxon>
    </lineage>
</organism>
<keyword evidence="4" id="KW-1185">Reference proteome</keyword>
<protein>
    <submittedName>
        <fullName evidence="3">Short-chain dehydrogenase</fullName>
    </submittedName>
</protein>
<accession>A0A286G1I2</accession>
<dbReference type="InterPro" id="IPR036291">
    <property type="entry name" value="NAD(P)-bd_dom_sf"/>
</dbReference>
<comment type="similarity">
    <text evidence="1">Belongs to the short-chain dehydrogenases/reductases (SDR) family.</text>
</comment>
<dbReference type="SUPFAM" id="SSF51735">
    <property type="entry name" value="NAD(P)-binding Rossmann-fold domains"/>
    <property type="match status" value="1"/>
</dbReference>
<gene>
    <name evidence="3" type="ORF">SAMN05421508_101202</name>
</gene>
<dbReference type="PANTHER" id="PTHR44196">
    <property type="entry name" value="DEHYDROGENASE/REDUCTASE SDR FAMILY MEMBER 7B"/>
    <property type="match status" value="1"/>
</dbReference>
<proteinExistence type="inferred from homology"/>
<evidence type="ECO:0000256" key="2">
    <source>
        <dbReference type="ARBA" id="ARBA00023002"/>
    </source>
</evidence>
<dbReference type="PROSITE" id="PS00061">
    <property type="entry name" value="ADH_SHORT"/>
    <property type="match status" value="1"/>
</dbReference>
<evidence type="ECO:0000256" key="1">
    <source>
        <dbReference type="ARBA" id="ARBA00006484"/>
    </source>
</evidence>
<dbReference type="Gene3D" id="3.40.50.720">
    <property type="entry name" value="NAD(P)-binding Rossmann-like Domain"/>
    <property type="match status" value="1"/>
</dbReference>
<dbReference type="OrthoDB" id="335726at2"/>
<dbReference type="InterPro" id="IPR020904">
    <property type="entry name" value="Sc_DH/Rdtase_CS"/>
</dbReference>
<dbReference type="AlphaFoldDB" id="A0A286G1I2"/>
<dbReference type="Pfam" id="PF00106">
    <property type="entry name" value="adh_short"/>
    <property type="match status" value="1"/>
</dbReference>
<evidence type="ECO:0000313" key="4">
    <source>
        <dbReference type="Proteomes" id="UP000219621"/>
    </source>
</evidence>
<dbReference type="GO" id="GO:0016491">
    <property type="term" value="F:oxidoreductase activity"/>
    <property type="evidence" value="ECO:0007669"/>
    <property type="project" value="UniProtKB-KW"/>
</dbReference>
<sequence length="258" mass="27096">MSRSPTPQAIVVTGASSGIGRALAEEYAAPGVFLALTGRDAARLDEAAAACRARGAEVEPRMIDVADAEAMAAWLNDLDDRRPLDLAVANAGISAGTAGSGGESAEQARRIMAVNVDGVMNTVLPLLPRFRARRAGQVALVSSMAAFRGFPGAPAYCASKAAVKVWGEALRGWLAPEGVRVSVICPGFVESRITAQNDFAMPFFMDAPKAARFIRRGLASDRGRIAFPWPMYVASWLGGALPDGLVDAITRRLPKKGG</sequence>
<evidence type="ECO:0000313" key="3">
    <source>
        <dbReference type="EMBL" id="SOD89385.1"/>
    </source>
</evidence>
<dbReference type="Proteomes" id="UP000219621">
    <property type="component" value="Unassembled WGS sequence"/>
</dbReference>
<dbReference type="GO" id="GO:0016020">
    <property type="term" value="C:membrane"/>
    <property type="evidence" value="ECO:0007669"/>
    <property type="project" value="TreeGrafter"/>
</dbReference>
<dbReference type="EMBL" id="OCNJ01000001">
    <property type="protein sequence ID" value="SOD89385.1"/>
    <property type="molecule type" value="Genomic_DNA"/>
</dbReference>
<dbReference type="RefSeq" id="WP_097277117.1">
    <property type="nucleotide sequence ID" value="NZ_OCNJ01000001.1"/>
</dbReference>
<name>A0A286G1I2_9PROT</name>
<dbReference type="PANTHER" id="PTHR44196:SF1">
    <property type="entry name" value="DEHYDROGENASE_REDUCTASE SDR FAMILY MEMBER 7B"/>
    <property type="match status" value="1"/>
</dbReference>
<dbReference type="PRINTS" id="PR00081">
    <property type="entry name" value="GDHRDH"/>
</dbReference>
<keyword evidence="2" id="KW-0560">Oxidoreductase</keyword>
<reference evidence="3 4" key="1">
    <citation type="submission" date="2017-09" db="EMBL/GenBank/DDBJ databases">
        <authorList>
            <person name="Ehlers B."/>
            <person name="Leendertz F.H."/>
        </authorList>
    </citation>
    <scope>NUCLEOTIDE SEQUENCE [LARGE SCALE GENOMIC DNA]</scope>
    <source>
        <strain evidence="3 4">USBA 140</strain>
    </source>
</reference>
<dbReference type="InterPro" id="IPR002347">
    <property type="entry name" value="SDR_fam"/>
</dbReference>